<comment type="caution">
    <text evidence="1">The sequence shown here is derived from an EMBL/GenBank/DDBJ whole genome shotgun (WGS) entry which is preliminary data.</text>
</comment>
<dbReference type="RefSeq" id="WP_169533157.1">
    <property type="nucleotide sequence ID" value="NZ_JABBGH010000003.1"/>
</dbReference>
<keyword evidence="2" id="KW-1185">Reference proteome</keyword>
<evidence type="ECO:0000313" key="2">
    <source>
        <dbReference type="Proteomes" id="UP000559626"/>
    </source>
</evidence>
<proteinExistence type="predicted"/>
<evidence type="ECO:0000313" key="1">
    <source>
        <dbReference type="EMBL" id="NML67497.1"/>
    </source>
</evidence>
<dbReference type="Proteomes" id="UP000559626">
    <property type="component" value="Unassembled WGS sequence"/>
</dbReference>
<dbReference type="AlphaFoldDB" id="A0A7Y0FNZ6"/>
<organism evidence="1 2">
    <name type="scientific">Hymenobacter polaris</name>
    <dbReference type="NCBI Taxonomy" id="2682546"/>
    <lineage>
        <taxon>Bacteria</taxon>
        <taxon>Pseudomonadati</taxon>
        <taxon>Bacteroidota</taxon>
        <taxon>Cytophagia</taxon>
        <taxon>Cytophagales</taxon>
        <taxon>Hymenobacteraceae</taxon>
        <taxon>Hymenobacter</taxon>
    </lineage>
</organism>
<dbReference type="EMBL" id="JABBGH010000003">
    <property type="protein sequence ID" value="NML67497.1"/>
    <property type="molecule type" value="Genomic_DNA"/>
</dbReference>
<reference evidence="1 2" key="1">
    <citation type="submission" date="2020-04" db="EMBL/GenBank/DDBJ databases">
        <title>Hymenobacter polaris sp. nov., isolated from Arctic soil.</title>
        <authorList>
            <person name="Dahal R.H."/>
        </authorList>
    </citation>
    <scope>NUCLEOTIDE SEQUENCE [LARGE SCALE GENOMIC DNA]</scope>
    <source>
        <strain evidence="1 2">RP-2-7</strain>
    </source>
</reference>
<gene>
    <name evidence="1" type="ORF">HHL22_20030</name>
</gene>
<name>A0A7Y0FNZ6_9BACT</name>
<protein>
    <submittedName>
        <fullName evidence="1">Uncharacterized protein</fullName>
    </submittedName>
</protein>
<sequence>MKNSALLVLQICLFACSLTPKPVGKRVYLAKGNISLILPDSSLAYSKPLFFAPDYGPNPDYKETGAHYFSPDSSIRVSVVVRANPTGILVGVPWKLLTNSKNIQQYKEELIAKNHGLAIIETQVTDSSTRRLTLTYRLPQQKEAGWRGQASYNSALTIYGDYRIIELYFSAPDTEANRKAIRAASASVIINPNFLKAVAKPYLQREYRD</sequence>
<accession>A0A7Y0FNZ6</accession>